<accession>N0B399</accession>
<dbReference type="InterPro" id="IPR008146">
    <property type="entry name" value="Gln_synth_cat_dom"/>
</dbReference>
<evidence type="ECO:0000256" key="3">
    <source>
        <dbReference type="ARBA" id="ARBA00009897"/>
    </source>
</evidence>
<evidence type="ECO:0000256" key="6">
    <source>
        <dbReference type="ARBA" id="ARBA00022840"/>
    </source>
</evidence>
<evidence type="ECO:0000256" key="9">
    <source>
        <dbReference type="PROSITE-ProRule" id="PRU01330"/>
    </source>
</evidence>
<sequence>MSFDAVSIKEHPGATMTAPLGGTPSEDGEFGVGSTPETLRHWLRQHRIEEIDCAVPDIAGVARGKTMPAEKFVKLDAVHLPISIFHQTITGDYVGFEEDGQQLYAESDLMMVPDLSTIRPAPWASSPTAQVIHDALWQSGAPVEIAPRNVLKHIIELYEQEGWRPVVAPELEFYLTKTNPDPDYPLEPPTGRSGRPGAGRQAYSLGAVDEYDKIVDDIYEFAERQYLKIDTIIQEGGAAQLEINLLHGDPVDLADQVFLFKRTIREAAFTHNCYATFMAKPLANEPGSAMHVHQSVVDIKTGKNIFTLGNGEPSKLFFNFLGGQQTYLPNAMCLIAPYVNSYRRLVPNGAAPINVEWGYDNRSAGLRIPISPDSARRVENRLAGADSNPYLALAASLACGYLGMKNAIEPRPAVVGNAYRNDRQLPRGLLESLTAFEESNLLHEVLGKRFCHVYLALKRSEFEEFMRVISPWEREHLLLSV</sequence>
<dbReference type="GO" id="GO:0005524">
    <property type="term" value="F:ATP binding"/>
    <property type="evidence" value="ECO:0007669"/>
    <property type="project" value="UniProtKB-KW"/>
</dbReference>
<feature type="region of interest" description="Disordered" evidence="11">
    <location>
        <begin position="12"/>
        <end position="33"/>
    </location>
</feature>
<keyword evidence="15" id="KW-1185">Reference proteome</keyword>
<proteinExistence type="inferred from homology"/>
<dbReference type="Proteomes" id="UP000005952">
    <property type="component" value="Chromosome"/>
</dbReference>
<dbReference type="EMBL" id="CP005587">
    <property type="protein sequence ID" value="AGK57979.1"/>
    <property type="molecule type" value="Genomic_DNA"/>
</dbReference>
<dbReference type="KEGG" id="hdt:HYPDE_31523"/>
<evidence type="ECO:0000313" key="15">
    <source>
        <dbReference type="Proteomes" id="UP000005952"/>
    </source>
</evidence>
<keyword evidence="6" id="KW-0067">ATP-binding</keyword>
<dbReference type="SMART" id="SM01230">
    <property type="entry name" value="Gln-synt_C"/>
    <property type="match status" value="1"/>
</dbReference>
<evidence type="ECO:0000313" key="14">
    <source>
        <dbReference type="EMBL" id="AGK57979.1"/>
    </source>
</evidence>
<dbReference type="SUPFAM" id="SSF54368">
    <property type="entry name" value="Glutamine synthetase, N-terminal domain"/>
    <property type="match status" value="1"/>
</dbReference>
<evidence type="ECO:0000256" key="5">
    <source>
        <dbReference type="ARBA" id="ARBA00022741"/>
    </source>
</evidence>
<dbReference type="STRING" id="670307.HYPDE_31523"/>
<dbReference type="GO" id="GO:0006542">
    <property type="term" value="P:glutamine biosynthetic process"/>
    <property type="evidence" value="ECO:0007669"/>
    <property type="project" value="InterPro"/>
</dbReference>
<evidence type="ECO:0000259" key="12">
    <source>
        <dbReference type="PROSITE" id="PS51986"/>
    </source>
</evidence>
<evidence type="ECO:0000256" key="11">
    <source>
        <dbReference type="SAM" id="MobiDB-lite"/>
    </source>
</evidence>
<dbReference type="InterPro" id="IPR027303">
    <property type="entry name" value="Gln_synth_gly_rich_site"/>
</dbReference>
<dbReference type="GO" id="GO:0006598">
    <property type="term" value="P:polyamine catabolic process"/>
    <property type="evidence" value="ECO:0007669"/>
    <property type="project" value="TreeGrafter"/>
</dbReference>
<dbReference type="InterPro" id="IPR008147">
    <property type="entry name" value="Gln_synt_N"/>
</dbReference>
<feature type="region of interest" description="Disordered" evidence="11">
    <location>
        <begin position="178"/>
        <end position="199"/>
    </location>
</feature>
<protein>
    <submittedName>
        <fullName evidence="14">Glutamate--putrescine ligase</fullName>
    </submittedName>
</protein>
<dbReference type="InterPro" id="IPR036651">
    <property type="entry name" value="Gln_synt_N_sf"/>
</dbReference>
<evidence type="ECO:0000256" key="1">
    <source>
        <dbReference type="ARBA" id="ARBA00001946"/>
    </source>
</evidence>
<dbReference type="eggNOG" id="COG0174">
    <property type="taxonomic scope" value="Bacteria"/>
</dbReference>
<dbReference type="HOGENOM" id="CLU_017290_0_0_5"/>
<comment type="function">
    <text evidence="2">Catalyzes the ATP-dependent biosynthesis of glutamine from glutamate and ammonia.</text>
</comment>
<evidence type="ECO:0000256" key="10">
    <source>
        <dbReference type="RuleBase" id="RU000384"/>
    </source>
</evidence>
<keyword evidence="7" id="KW-0460">Magnesium</keyword>
<keyword evidence="5" id="KW-0547">Nucleotide-binding</keyword>
<keyword evidence="8" id="KW-0535">Nitrogen fixation</keyword>
<dbReference type="PANTHER" id="PTHR43785:SF3">
    <property type="entry name" value="GS CATALYTIC DOMAIN-CONTAINING PROTEIN"/>
    <property type="match status" value="1"/>
</dbReference>
<comment type="cofactor">
    <cofactor evidence="1">
        <name>Mg(2+)</name>
        <dbReference type="ChEBI" id="CHEBI:18420"/>
    </cofactor>
</comment>
<dbReference type="InterPro" id="IPR014746">
    <property type="entry name" value="Gln_synth/guanido_kin_cat_dom"/>
</dbReference>
<organism evidence="14 15">
    <name type="scientific">Hyphomicrobium denitrificans 1NES1</name>
    <dbReference type="NCBI Taxonomy" id="670307"/>
    <lineage>
        <taxon>Bacteria</taxon>
        <taxon>Pseudomonadati</taxon>
        <taxon>Pseudomonadota</taxon>
        <taxon>Alphaproteobacteria</taxon>
        <taxon>Hyphomicrobiales</taxon>
        <taxon>Hyphomicrobiaceae</taxon>
        <taxon>Hyphomicrobium</taxon>
    </lineage>
</organism>
<dbReference type="GO" id="GO:0004356">
    <property type="term" value="F:glutamine synthetase activity"/>
    <property type="evidence" value="ECO:0007669"/>
    <property type="project" value="InterPro"/>
</dbReference>
<evidence type="ECO:0000256" key="7">
    <source>
        <dbReference type="ARBA" id="ARBA00022842"/>
    </source>
</evidence>
<feature type="domain" description="GS catalytic" evidence="13">
    <location>
        <begin position="147"/>
        <end position="481"/>
    </location>
</feature>
<dbReference type="PROSITE" id="PS51986">
    <property type="entry name" value="GS_BETA_GRASP"/>
    <property type="match status" value="1"/>
</dbReference>
<dbReference type="Gene3D" id="3.10.20.70">
    <property type="entry name" value="Glutamine synthetase, N-terminal domain"/>
    <property type="match status" value="1"/>
</dbReference>
<keyword evidence="4 14" id="KW-0436">Ligase</keyword>
<gene>
    <name evidence="14" type="ORF">HYPDE_31523</name>
</gene>
<name>N0B399_9HYPH</name>
<dbReference type="FunFam" id="3.30.590.10:FF:000005">
    <property type="entry name" value="Probable glutamine synthetase"/>
    <property type="match status" value="1"/>
</dbReference>
<evidence type="ECO:0000256" key="4">
    <source>
        <dbReference type="ARBA" id="ARBA00022598"/>
    </source>
</evidence>
<feature type="domain" description="GS beta-grasp" evidence="12">
    <location>
        <begin position="46"/>
        <end position="140"/>
    </location>
</feature>
<dbReference type="SUPFAM" id="SSF55931">
    <property type="entry name" value="Glutamine synthetase/guanido kinase"/>
    <property type="match status" value="1"/>
</dbReference>
<dbReference type="Pfam" id="PF00120">
    <property type="entry name" value="Gln-synt_C"/>
    <property type="match status" value="1"/>
</dbReference>
<dbReference type="PROSITE" id="PS00181">
    <property type="entry name" value="GLNA_ATP"/>
    <property type="match status" value="1"/>
</dbReference>
<dbReference type="AlphaFoldDB" id="N0B399"/>
<dbReference type="PANTHER" id="PTHR43785">
    <property type="entry name" value="GAMMA-GLUTAMYLPUTRESCINE SYNTHETASE"/>
    <property type="match status" value="1"/>
</dbReference>
<evidence type="ECO:0000256" key="8">
    <source>
        <dbReference type="ARBA" id="ARBA00023231"/>
    </source>
</evidence>
<dbReference type="PROSITE" id="PS51987">
    <property type="entry name" value="GS_CATALYTIC"/>
    <property type="match status" value="1"/>
</dbReference>
<comment type="similarity">
    <text evidence="3 9 10">Belongs to the glutamine synthetase family.</text>
</comment>
<evidence type="ECO:0000259" key="13">
    <source>
        <dbReference type="PROSITE" id="PS51987"/>
    </source>
</evidence>
<evidence type="ECO:0000256" key="2">
    <source>
        <dbReference type="ARBA" id="ARBA00003117"/>
    </source>
</evidence>
<reference evidence="14 15" key="1">
    <citation type="journal article" date="2013" name="Genome Announc.">
        <title>Genome sequences for three denitrifying bacterial strains isolated from a uranium- and nitrate-contaminated subsurface environment.</title>
        <authorList>
            <person name="Venkatramanan R."/>
            <person name="Prakash O."/>
            <person name="Woyke T."/>
            <person name="Chain P."/>
            <person name="Goodwin L.A."/>
            <person name="Watson D."/>
            <person name="Brooks S."/>
            <person name="Kostka J.E."/>
            <person name="Green S.J."/>
        </authorList>
    </citation>
    <scope>NUCLEOTIDE SEQUENCE [LARGE SCALE GENOMIC DNA]</scope>
    <source>
        <strain evidence="14 15">1NES1</strain>
    </source>
</reference>
<dbReference type="Gene3D" id="3.30.590.10">
    <property type="entry name" value="Glutamine synthetase/guanido kinase, catalytic domain"/>
    <property type="match status" value="1"/>
</dbReference>